<protein>
    <submittedName>
        <fullName evidence="2">Phosphoribosyl-ATP pyrophosphohydrolase</fullName>
    </submittedName>
</protein>
<dbReference type="CDD" id="cd11532">
    <property type="entry name" value="NTP-PPase_COG4997"/>
    <property type="match status" value="1"/>
</dbReference>
<evidence type="ECO:0000256" key="1">
    <source>
        <dbReference type="SAM" id="Coils"/>
    </source>
</evidence>
<dbReference type="EMBL" id="NHNT01000008">
    <property type="protein sequence ID" value="OUZ38477.1"/>
    <property type="molecule type" value="Genomic_DNA"/>
</dbReference>
<evidence type="ECO:0000313" key="2">
    <source>
        <dbReference type="EMBL" id="OUZ38477.1"/>
    </source>
</evidence>
<keyword evidence="1" id="KW-0175">Coiled coil</keyword>
<keyword evidence="3" id="KW-1185">Reference proteome</keyword>
<feature type="coiled-coil region" evidence="1">
    <location>
        <begin position="31"/>
        <end position="61"/>
    </location>
</feature>
<dbReference type="SUPFAM" id="SSF101386">
    <property type="entry name" value="all-alpha NTP pyrophosphatases"/>
    <property type="match status" value="1"/>
</dbReference>
<evidence type="ECO:0000313" key="3">
    <source>
        <dbReference type="Proteomes" id="UP000196594"/>
    </source>
</evidence>
<name>A0ABX3ZFP7_9BACL</name>
<comment type="caution">
    <text evidence="2">The sequence shown here is derived from an EMBL/GenBank/DDBJ whole genome shotgun (WGS) entry which is preliminary data.</text>
</comment>
<dbReference type="Proteomes" id="UP000196594">
    <property type="component" value="Unassembled WGS sequence"/>
</dbReference>
<reference evidence="2 3" key="1">
    <citation type="journal article" date="2017" name="Int. J. Syst. Evol. Microbiol.">
        <title>Solibacillus kalamii sp. nov., isolated from a high-efficiency particulate arrestance filter system used in the International Space Station.</title>
        <authorList>
            <person name="Checinska Sielaff A."/>
            <person name="Kumar R.M."/>
            <person name="Pal D."/>
            <person name="Mayilraj S."/>
            <person name="Venkateswaran K."/>
        </authorList>
    </citation>
    <scope>NUCLEOTIDE SEQUENCE [LARGE SCALE GENOMIC DNA]</scope>
    <source>
        <strain evidence="2 3">ISSFR-015</strain>
    </source>
</reference>
<organism evidence="2 3">
    <name type="scientific">Solibacillus kalamii</name>
    <dbReference type="NCBI Taxonomy" id="1748298"/>
    <lineage>
        <taxon>Bacteria</taxon>
        <taxon>Bacillati</taxon>
        <taxon>Bacillota</taxon>
        <taxon>Bacilli</taxon>
        <taxon>Bacillales</taxon>
        <taxon>Caryophanaceae</taxon>
        <taxon>Solibacillus</taxon>
    </lineage>
</organism>
<accession>A0ABX3ZFP7</accession>
<proteinExistence type="predicted"/>
<dbReference type="InterPro" id="IPR038735">
    <property type="entry name" value="MSMEG_1276-like_NTP-PPase_dom"/>
</dbReference>
<dbReference type="RefSeq" id="WP_087617714.1">
    <property type="nucleotide sequence ID" value="NZ_JAFBEY010000006.1"/>
</dbReference>
<gene>
    <name evidence="2" type="ORF">CBM15_12035</name>
</gene>
<sequence>MPVYNKLVRDLIPQIIEKSGSKFTTRILHSSEHLTEIKKKLEEEVHEYQETTNNQEALEELADILELIHAALPIHEATFEDLEKIRVAKKEKRGVFGQGIYLIEVEDE</sequence>